<feature type="transmembrane region" description="Helical" evidence="1">
    <location>
        <begin position="36"/>
        <end position="65"/>
    </location>
</feature>
<protein>
    <submittedName>
        <fullName evidence="2">Uncharacterized protein</fullName>
    </submittedName>
</protein>
<evidence type="ECO:0000313" key="2">
    <source>
        <dbReference type="EMBL" id="CAH1990682.1"/>
    </source>
</evidence>
<gene>
    <name evidence="2" type="ORF">ACAOBT_LOCUS19815</name>
</gene>
<dbReference type="OrthoDB" id="1607513at2759"/>
<keyword evidence="1" id="KW-0812">Transmembrane</keyword>
<dbReference type="EMBL" id="CAKOFQ010007095">
    <property type="protein sequence ID" value="CAH1990682.1"/>
    <property type="molecule type" value="Genomic_DNA"/>
</dbReference>
<reference evidence="2" key="1">
    <citation type="submission" date="2022-03" db="EMBL/GenBank/DDBJ databases">
        <authorList>
            <person name="Sayadi A."/>
        </authorList>
    </citation>
    <scope>NUCLEOTIDE SEQUENCE</scope>
</reference>
<keyword evidence="1" id="KW-1133">Transmembrane helix</keyword>
<comment type="caution">
    <text evidence="2">The sequence shown here is derived from an EMBL/GenBank/DDBJ whole genome shotgun (WGS) entry which is preliminary data.</text>
</comment>
<keyword evidence="1" id="KW-0472">Membrane</keyword>
<accession>A0A9P0LED7</accession>
<organism evidence="2 3">
    <name type="scientific">Acanthoscelides obtectus</name>
    <name type="common">Bean weevil</name>
    <name type="synonym">Bruchus obtectus</name>
    <dbReference type="NCBI Taxonomy" id="200917"/>
    <lineage>
        <taxon>Eukaryota</taxon>
        <taxon>Metazoa</taxon>
        <taxon>Ecdysozoa</taxon>
        <taxon>Arthropoda</taxon>
        <taxon>Hexapoda</taxon>
        <taxon>Insecta</taxon>
        <taxon>Pterygota</taxon>
        <taxon>Neoptera</taxon>
        <taxon>Endopterygota</taxon>
        <taxon>Coleoptera</taxon>
        <taxon>Polyphaga</taxon>
        <taxon>Cucujiformia</taxon>
        <taxon>Chrysomeloidea</taxon>
        <taxon>Chrysomelidae</taxon>
        <taxon>Bruchinae</taxon>
        <taxon>Bruchini</taxon>
        <taxon>Acanthoscelides</taxon>
    </lineage>
</organism>
<evidence type="ECO:0000313" key="3">
    <source>
        <dbReference type="Proteomes" id="UP001152888"/>
    </source>
</evidence>
<dbReference type="Proteomes" id="UP001152888">
    <property type="component" value="Unassembled WGS sequence"/>
</dbReference>
<evidence type="ECO:0000256" key="1">
    <source>
        <dbReference type="SAM" id="Phobius"/>
    </source>
</evidence>
<keyword evidence="3" id="KW-1185">Reference proteome</keyword>
<dbReference type="AlphaFoldDB" id="A0A9P0LED7"/>
<name>A0A9P0LED7_ACAOB</name>
<proteinExistence type="predicted"/>
<sequence length="172" mass="19310">MRPANPLIIALATLRKPACRRTNARSNVDVLGKDPMLRTGVLFCGCIIDYYFFTLVTVELTIILFKDQSKIENKQCSCSESSGELIQIIGEMIVFDSQPFYVVENKELLRNNNIEVGRVHLVLRDSGANIKKATKDMGVNNESCFIHTQQLVVVNSLEEQTSLMEIVSIAKK</sequence>